<comment type="caution">
    <text evidence="2">The sequence shown here is derived from an EMBL/GenBank/DDBJ whole genome shotgun (WGS) entry which is preliminary data.</text>
</comment>
<dbReference type="RefSeq" id="XP_015659678.1">
    <property type="nucleotide sequence ID" value="XM_015801058.1"/>
</dbReference>
<dbReference type="VEuPathDB" id="TriTrypDB:LpyrH10_06_0270"/>
<reference evidence="2 3" key="1">
    <citation type="submission" date="2015-07" db="EMBL/GenBank/DDBJ databases">
        <title>High-quality genome of monoxenous trypanosomatid Leptomonas pyrrhocoris.</title>
        <authorList>
            <person name="Flegontov P."/>
            <person name="Butenko A."/>
            <person name="Firsov S."/>
            <person name="Vlcek C."/>
            <person name="Logacheva M.D."/>
            <person name="Field M."/>
            <person name="Filatov D."/>
            <person name="Flegontova O."/>
            <person name="Gerasimov E."/>
            <person name="Jackson A.P."/>
            <person name="Kelly S."/>
            <person name="Opperdoes F."/>
            <person name="O'Reilly A."/>
            <person name="Votypka J."/>
            <person name="Yurchenko V."/>
            <person name="Lukes J."/>
        </authorList>
    </citation>
    <scope>NUCLEOTIDE SEQUENCE [LARGE SCALE GENOMIC DNA]</scope>
    <source>
        <strain evidence="2">H10</strain>
    </source>
</reference>
<feature type="chain" id="PRO_5005836000" evidence="1">
    <location>
        <begin position="43"/>
        <end position="116"/>
    </location>
</feature>
<organism evidence="2 3">
    <name type="scientific">Leptomonas pyrrhocoris</name>
    <name type="common">Firebug parasite</name>
    <dbReference type="NCBI Taxonomy" id="157538"/>
    <lineage>
        <taxon>Eukaryota</taxon>
        <taxon>Discoba</taxon>
        <taxon>Euglenozoa</taxon>
        <taxon>Kinetoplastea</taxon>
        <taxon>Metakinetoplastina</taxon>
        <taxon>Trypanosomatida</taxon>
        <taxon>Trypanosomatidae</taxon>
        <taxon>Leishmaniinae</taxon>
        <taxon>Leptomonas</taxon>
    </lineage>
</organism>
<evidence type="ECO:0000313" key="2">
    <source>
        <dbReference type="EMBL" id="KPA81239.1"/>
    </source>
</evidence>
<keyword evidence="3" id="KW-1185">Reference proteome</keyword>
<protein>
    <submittedName>
        <fullName evidence="2">Putative membrane-associated protein</fullName>
    </submittedName>
</protein>
<dbReference type="EMBL" id="LGTL01000006">
    <property type="protein sequence ID" value="KPA81239.1"/>
    <property type="molecule type" value="Genomic_DNA"/>
</dbReference>
<proteinExistence type="predicted"/>
<evidence type="ECO:0000313" key="3">
    <source>
        <dbReference type="Proteomes" id="UP000037923"/>
    </source>
</evidence>
<accession>A0A0M9G374</accession>
<dbReference type="OMA" id="TGCESCE"/>
<dbReference type="OrthoDB" id="257199at2759"/>
<dbReference type="AlphaFoldDB" id="A0A0M9G374"/>
<name>A0A0M9G374_LEPPY</name>
<sequence>MWLINQNTTTMRAARHSLNATGLLLFLLLASLLLFSSSGAYADSSPDIDCNYCQGRGFPYVCNVTMASGICFMYSGDMRCNGEKGCQCCRTVSAAGCTLCSMEADWDAYDDDEADI</sequence>
<evidence type="ECO:0000256" key="1">
    <source>
        <dbReference type="SAM" id="SignalP"/>
    </source>
</evidence>
<keyword evidence="1" id="KW-0732">Signal</keyword>
<gene>
    <name evidence="2" type="ORF">ABB37_03657</name>
</gene>
<dbReference type="Proteomes" id="UP000037923">
    <property type="component" value="Unassembled WGS sequence"/>
</dbReference>
<dbReference type="GeneID" id="26903948"/>
<feature type="signal peptide" evidence="1">
    <location>
        <begin position="1"/>
        <end position="42"/>
    </location>
</feature>